<dbReference type="Gene3D" id="3.90.1200.10">
    <property type="match status" value="1"/>
</dbReference>
<gene>
    <name evidence="2" type="ORF">I7822_21185</name>
</gene>
<organism evidence="2 3">
    <name type="scientific">Metabacillus bambusae</name>
    <dbReference type="NCBI Taxonomy" id="2795218"/>
    <lineage>
        <taxon>Bacteria</taxon>
        <taxon>Bacillati</taxon>
        <taxon>Bacillota</taxon>
        <taxon>Bacilli</taxon>
        <taxon>Bacillales</taxon>
        <taxon>Bacillaceae</taxon>
        <taxon>Metabacillus</taxon>
    </lineage>
</organism>
<dbReference type="PANTHER" id="PTHR21310">
    <property type="entry name" value="AMINOGLYCOSIDE PHOSPHOTRANSFERASE-RELATED-RELATED"/>
    <property type="match status" value="1"/>
</dbReference>
<keyword evidence="3" id="KW-1185">Reference proteome</keyword>
<evidence type="ECO:0000259" key="1">
    <source>
        <dbReference type="Pfam" id="PF01636"/>
    </source>
</evidence>
<dbReference type="InterPro" id="IPR051678">
    <property type="entry name" value="AGP_Transferase"/>
</dbReference>
<dbReference type="Pfam" id="PF01636">
    <property type="entry name" value="APH"/>
    <property type="match status" value="1"/>
</dbReference>
<dbReference type="EMBL" id="JAGDEL010000020">
    <property type="protein sequence ID" value="MBO1514141.1"/>
    <property type="molecule type" value="Genomic_DNA"/>
</dbReference>
<feature type="domain" description="Aminoglycoside phosphotransferase" evidence="1">
    <location>
        <begin position="21"/>
        <end position="233"/>
    </location>
</feature>
<protein>
    <submittedName>
        <fullName evidence="2">Phosphotransferase</fullName>
    </submittedName>
</protein>
<dbReference type="InterPro" id="IPR002575">
    <property type="entry name" value="Aminoglycoside_PTrfase"/>
</dbReference>
<dbReference type="SUPFAM" id="SSF56112">
    <property type="entry name" value="Protein kinase-like (PK-like)"/>
    <property type="match status" value="1"/>
</dbReference>
<dbReference type="RefSeq" id="WP_207981067.1">
    <property type="nucleotide sequence ID" value="NZ_JAGDEL010000020.1"/>
</dbReference>
<reference evidence="2 3" key="1">
    <citation type="submission" date="2021-03" db="EMBL/GenBank/DDBJ databases">
        <title>Whole genome sequence of Metabacillus bambusae BG109.</title>
        <authorList>
            <person name="Jeong J.W."/>
        </authorList>
    </citation>
    <scope>NUCLEOTIDE SEQUENCE [LARGE SCALE GENOMIC DNA]</scope>
    <source>
        <strain evidence="2 3">BG109</strain>
    </source>
</reference>
<dbReference type="PANTHER" id="PTHR21310:SF15">
    <property type="entry name" value="AMINOGLYCOSIDE PHOSPHOTRANSFERASE DOMAIN-CONTAINING PROTEIN"/>
    <property type="match status" value="1"/>
</dbReference>
<name>A0ABS3N771_9BACI</name>
<sequence length="300" mass="35017">MKSLFETTLLHLKLDKKDVKFIGEGFGSLVLEDQYGIIIRVAKNLDTAKQYVKEYNILPQLQAKLFPINIPIPKWYHYDTEKVPYGIIAYEKLAGPTLIPKVISEENKKRIAKQLAAFIALIHQTPTDHFKDYCPQEENDRNQLTNLRENTYDALSTNLLKKEMLMMNDWWEDMLQDQTFYSHKSVLCHGDLWYENILVNHQQTDITGIIDFSEVKIGDPAIDLVPHHYIGEDFYSYVLNEYRTAFPNDPTIDERVKKHRCLRELNGLAYAIKHNVDVEIQDSIAKIRDVILGTQKKEFK</sequence>
<accession>A0ABS3N771</accession>
<proteinExistence type="predicted"/>
<dbReference type="InterPro" id="IPR011009">
    <property type="entry name" value="Kinase-like_dom_sf"/>
</dbReference>
<dbReference type="Gene3D" id="3.30.200.20">
    <property type="entry name" value="Phosphorylase Kinase, domain 1"/>
    <property type="match status" value="1"/>
</dbReference>
<evidence type="ECO:0000313" key="3">
    <source>
        <dbReference type="Proteomes" id="UP000663981"/>
    </source>
</evidence>
<dbReference type="Proteomes" id="UP000663981">
    <property type="component" value="Unassembled WGS sequence"/>
</dbReference>
<comment type="caution">
    <text evidence="2">The sequence shown here is derived from an EMBL/GenBank/DDBJ whole genome shotgun (WGS) entry which is preliminary data.</text>
</comment>
<evidence type="ECO:0000313" key="2">
    <source>
        <dbReference type="EMBL" id="MBO1514141.1"/>
    </source>
</evidence>